<dbReference type="GO" id="GO:0000228">
    <property type="term" value="C:nuclear chromosome"/>
    <property type="evidence" value="ECO:0007669"/>
    <property type="project" value="InterPro"/>
</dbReference>
<dbReference type="Pfam" id="PF21459">
    <property type="entry name" value="INI1_DNA-bd"/>
    <property type="match status" value="1"/>
</dbReference>
<evidence type="ECO:0000259" key="5">
    <source>
        <dbReference type="Pfam" id="PF03088"/>
    </source>
</evidence>
<dbReference type="Gene3D" id="2.120.10.30">
    <property type="entry name" value="TolB, C-terminal domain"/>
    <property type="match status" value="1"/>
</dbReference>
<comment type="caution">
    <text evidence="7">The sequence shown here is derived from an EMBL/GenBank/DDBJ whole genome shotgun (WGS) entry which is preliminary data.</text>
</comment>
<keyword evidence="8" id="KW-1185">Reference proteome</keyword>
<keyword evidence="3" id="KW-0325">Glycoprotein</keyword>
<evidence type="ECO:0000256" key="4">
    <source>
        <dbReference type="SAM" id="MobiDB-lite"/>
    </source>
</evidence>
<feature type="domain" description="Strictosidine synthase conserved region" evidence="5">
    <location>
        <begin position="529"/>
        <end position="615"/>
    </location>
</feature>
<dbReference type="GO" id="GO:0012505">
    <property type="term" value="C:endomembrane system"/>
    <property type="evidence" value="ECO:0007669"/>
    <property type="project" value="TreeGrafter"/>
</dbReference>
<dbReference type="CDD" id="cd21086">
    <property type="entry name" value="WH_NTD_SMARCB1"/>
    <property type="match status" value="1"/>
</dbReference>
<dbReference type="GO" id="GO:0016787">
    <property type="term" value="F:hydrolase activity"/>
    <property type="evidence" value="ECO:0007669"/>
    <property type="project" value="TreeGrafter"/>
</dbReference>
<name>A0AA35RQE7_GEOBA</name>
<dbReference type="InterPro" id="IPR006939">
    <property type="entry name" value="SNF5"/>
</dbReference>
<reference evidence="7" key="1">
    <citation type="submission" date="2023-03" db="EMBL/GenBank/DDBJ databases">
        <authorList>
            <person name="Steffen K."/>
            <person name="Cardenas P."/>
        </authorList>
    </citation>
    <scope>NUCLEOTIDE SEQUENCE</scope>
</reference>
<comment type="similarity">
    <text evidence="1">Belongs to the strictosidine synthase family.</text>
</comment>
<dbReference type="EMBL" id="CASHTH010001433">
    <property type="protein sequence ID" value="CAI8015349.1"/>
    <property type="molecule type" value="Genomic_DNA"/>
</dbReference>
<proteinExistence type="inferred from homology"/>
<evidence type="ECO:0000313" key="7">
    <source>
        <dbReference type="EMBL" id="CAI8015349.1"/>
    </source>
</evidence>
<dbReference type="Pfam" id="PF03088">
    <property type="entry name" value="Str_synth"/>
    <property type="match status" value="1"/>
</dbReference>
<evidence type="ECO:0000256" key="1">
    <source>
        <dbReference type="ARBA" id="ARBA00009191"/>
    </source>
</evidence>
<evidence type="ECO:0000313" key="8">
    <source>
        <dbReference type="Proteomes" id="UP001174909"/>
    </source>
</evidence>
<dbReference type="InterPro" id="IPR011042">
    <property type="entry name" value="6-blade_b-propeller_TolB-like"/>
</dbReference>
<gene>
    <name evidence="7" type="ORF">GBAR_LOCUS9508</name>
</gene>
<keyword evidence="2" id="KW-0597">Phosphoprotein</keyword>
<dbReference type="AlphaFoldDB" id="A0AA35RQE7"/>
<feature type="region of interest" description="Disordered" evidence="4">
    <location>
        <begin position="107"/>
        <end position="146"/>
    </location>
</feature>
<protein>
    <submittedName>
        <fullName evidence="7">SWI/SNF-related matrix-associated actin-dependent regulator of chromatin subfamily B member 1</fullName>
    </submittedName>
</protein>
<evidence type="ECO:0000259" key="6">
    <source>
        <dbReference type="Pfam" id="PF21459"/>
    </source>
</evidence>
<dbReference type="Proteomes" id="UP001174909">
    <property type="component" value="Unassembled WGS sequence"/>
</dbReference>
<dbReference type="GO" id="GO:0006338">
    <property type="term" value="P:chromatin remodeling"/>
    <property type="evidence" value="ECO:0007669"/>
    <property type="project" value="InterPro"/>
</dbReference>
<evidence type="ECO:0000256" key="2">
    <source>
        <dbReference type="ARBA" id="ARBA00022553"/>
    </source>
</evidence>
<accession>A0AA35RQE7</accession>
<dbReference type="Pfam" id="PF04855">
    <property type="entry name" value="SNF5"/>
    <property type="match status" value="1"/>
</dbReference>
<feature type="domain" description="SWI/SNF Subunit INI1 DNA binding" evidence="6">
    <location>
        <begin position="16"/>
        <end position="97"/>
    </location>
</feature>
<feature type="compositionally biased region" description="Low complexity" evidence="4">
    <location>
        <begin position="121"/>
        <end position="138"/>
    </location>
</feature>
<evidence type="ECO:0000256" key="3">
    <source>
        <dbReference type="ARBA" id="ARBA00023180"/>
    </source>
</evidence>
<organism evidence="7 8">
    <name type="scientific">Geodia barretti</name>
    <name type="common">Barrett's horny sponge</name>
    <dbReference type="NCBI Taxonomy" id="519541"/>
    <lineage>
        <taxon>Eukaryota</taxon>
        <taxon>Metazoa</taxon>
        <taxon>Porifera</taxon>
        <taxon>Demospongiae</taxon>
        <taxon>Heteroscleromorpha</taxon>
        <taxon>Tetractinellida</taxon>
        <taxon>Astrophorina</taxon>
        <taxon>Geodiidae</taxon>
        <taxon>Geodia</taxon>
    </lineage>
</organism>
<dbReference type="PANTHER" id="PTHR10426">
    <property type="entry name" value="STRICTOSIDINE SYNTHASE-RELATED"/>
    <property type="match status" value="1"/>
</dbReference>
<dbReference type="InterPro" id="IPR018119">
    <property type="entry name" value="Strictosidine_synth_cons-reg"/>
</dbReference>
<dbReference type="SUPFAM" id="SSF63829">
    <property type="entry name" value="Calcium-dependent phosphotriesterase"/>
    <property type="match status" value="1"/>
</dbReference>
<dbReference type="Pfam" id="PF20067">
    <property type="entry name" value="SSL_N"/>
    <property type="match status" value="1"/>
</dbReference>
<dbReference type="InterPro" id="IPR048664">
    <property type="entry name" value="INI1_DNA-bd"/>
</dbReference>
<dbReference type="PANTHER" id="PTHR10426:SF88">
    <property type="entry name" value="ADIPOCYTE PLASMA MEMBRANE-ASSOCIATED PROTEIN HEMOMUCIN-RELATED"/>
    <property type="match status" value="1"/>
</dbReference>
<sequence>MASRGYCTTLKTYGPKPKTFRLSEDGEEYYLGSEVGNYLRMFRGDLYKKYPGLWKRKMSADERRVASEQIGYGHSNISSNVQIVRATEVEEVLNGNDDKFRSSLSFDSVGGGHSSSERNQTSFQATSAAAASTSGANTRGKKGSWMSQIPSSSFHLDAVPCASPVGRVKIAGKKVKSYPTCYNDKFPALLYQTATQPEVLVPVRLDIDIDGQKLRETFTWNKNEMMLTPEQFAEVLCDDLELPPGSFAGPIAQSIRQQCEQFSTDMIPEDEEDRRVVVKLNIHVGNISLVDQFEWDISNPRNSPEEFARLLCADLGLGGEFVTAIAYSIRGQLSWHAKTYAFSEAPLPAVKFPVRQLADAEAWGPSIQVLTDSEMEKKMRDQDRNTRYCEDGPRQFEGALEVNSELQRAQLLFPGELVQPEAFVVDEEGYIYTGLGDGRLAKLSPDLSSYSTVLRVGSPPHDNCGTPDAEDHCGRILGLHLHPSSPHLLYAADSSFGLIRINTLSKQVDVLVPRGLVDDGEVPFVNFANDLVVLDNRSVFFTDSSKKFPRRDVVLEAFEGRGNGQLLHYDPVLNRTSVAVDGVFFPNGLCLSHDGSAVLFAETSRARIMRYYLRGPKAGQTDVFVDNLPGLPDNISPNARGNGYWVPFAVTRMWITEYMVELPALRSLVVRLGLARVIAHYLPKHALVLELDAGGRIVRSLHDQGGLVLGSISHVMDLGDRLLLGSYEAPHAAVLTLTTPPQR</sequence>